<dbReference type="HOGENOM" id="CLU_1257109_0_0_1"/>
<comment type="caution">
    <text evidence="1">Lacks conserved residue(s) required for the propagation of feature annotation.</text>
</comment>
<feature type="chain" id="PRO_5003177378" description="ShKT domain-containing protein" evidence="2">
    <location>
        <begin position="20"/>
        <end position="220"/>
    </location>
</feature>
<keyword evidence="2" id="KW-0732">Signal</keyword>
<proteinExistence type="predicted"/>
<accession>E3MRB2</accession>
<evidence type="ECO:0000259" key="3">
    <source>
        <dbReference type="PROSITE" id="PS51670"/>
    </source>
</evidence>
<gene>
    <name evidence="4" type="ORF">CRE_13559</name>
</gene>
<evidence type="ECO:0000313" key="4">
    <source>
        <dbReference type="EMBL" id="EFP07182.1"/>
    </source>
</evidence>
<sequence>MPFIVIISTVFLIIIEIRAKSATTTTMNPIFLCKDGRMSSIGSLKDPKKLNSKHSECKKGWFGITSCENKTMVCEQKMFCCPKPVKTTMKPTSTGTTVDVGIAETAAATDTSEDPKCSTSEIAMPTETSEITESSTSEPIEISNCENCDLEARHSCFISLHIDSNATSESFNPDCVLCENCCDDAFPHICEIWKNHDFCDMEWYSRDTKLILCGKTCGLC</sequence>
<dbReference type="eggNOG" id="ENOG502TJNU">
    <property type="taxonomic scope" value="Eukaryota"/>
</dbReference>
<dbReference type="PROSITE" id="PS51670">
    <property type="entry name" value="SHKT"/>
    <property type="match status" value="1"/>
</dbReference>
<organism evidence="5">
    <name type="scientific">Caenorhabditis remanei</name>
    <name type="common">Caenorhabditis vulgaris</name>
    <dbReference type="NCBI Taxonomy" id="31234"/>
    <lineage>
        <taxon>Eukaryota</taxon>
        <taxon>Metazoa</taxon>
        <taxon>Ecdysozoa</taxon>
        <taxon>Nematoda</taxon>
        <taxon>Chromadorea</taxon>
        <taxon>Rhabditida</taxon>
        <taxon>Rhabditina</taxon>
        <taxon>Rhabditomorpha</taxon>
        <taxon>Rhabditoidea</taxon>
        <taxon>Rhabditidae</taxon>
        <taxon>Peloderinae</taxon>
        <taxon>Caenorhabditis</taxon>
    </lineage>
</organism>
<feature type="domain" description="ShKT" evidence="3">
    <location>
        <begin position="181"/>
        <end position="220"/>
    </location>
</feature>
<dbReference type="AlphaFoldDB" id="E3MRB2"/>
<dbReference type="Proteomes" id="UP000008281">
    <property type="component" value="Unassembled WGS sequence"/>
</dbReference>
<dbReference type="InParanoid" id="E3MRB2"/>
<evidence type="ECO:0000256" key="2">
    <source>
        <dbReference type="SAM" id="SignalP"/>
    </source>
</evidence>
<dbReference type="OrthoDB" id="5873766at2759"/>
<evidence type="ECO:0000256" key="1">
    <source>
        <dbReference type="PROSITE-ProRule" id="PRU01005"/>
    </source>
</evidence>
<evidence type="ECO:0000313" key="5">
    <source>
        <dbReference type="Proteomes" id="UP000008281"/>
    </source>
</evidence>
<dbReference type="EMBL" id="DS268468">
    <property type="protein sequence ID" value="EFP07182.1"/>
    <property type="molecule type" value="Genomic_DNA"/>
</dbReference>
<keyword evidence="5" id="KW-1185">Reference proteome</keyword>
<dbReference type="InterPro" id="IPR003582">
    <property type="entry name" value="ShKT_dom"/>
</dbReference>
<name>E3MRB2_CAERE</name>
<reference evidence="4" key="1">
    <citation type="submission" date="2007-07" db="EMBL/GenBank/DDBJ databases">
        <title>PCAP assembly of the Caenorhabditis remanei genome.</title>
        <authorList>
            <consortium name="The Caenorhabditis remanei Sequencing Consortium"/>
            <person name="Wilson R.K."/>
        </authorList>
    </citation>
    <scope>NUCLEOTIDE SEQUENCE [LARGE SCALE GENOMIC DNA]</scope>
    <source>
        <strain evidence="4">PB4641</strain>
    </source>
</reference>
<protein>
    <recommendedName>
        <fullName evidence="3">ShKT domain-containing protein</fullName>
    </recommendedName>
</protein>
<dbReference type="OMA" id="HICEIWK"/>
<feature type="signal peptide" evidence="2">
    <location>
        <begin position="1"/>
        <end position="19"/>
    </location>
</feature>